<dbReference type="AlphaFoldDB" id="A0A5E4REK0"/>
<reference evidence="1 2" key="1">
    <citation type="submission" date="2019-08" db="EMBL/GenBank/DDBJ databases">
        <authorList>
            <person name="Peeters C."/>
        </authorList>
    </citation>
    <scope>NUCLEOTIDE SEQUENCE [LARGE SCALE GENOMIC DNA]</scope>
    <source>
        <strain evidence="1 2">LMG 31106</strain>
    </source>
</reference>
<dbReference type="Proteomes" id="UP000384354">
    <property type="component" value="Unassembled WGS sequence"/>
</dbReference>
<organism evidence="1 2">
    <name type="scientific">Pandoraea cepalis</name>
    <dbReference type="NCBI Taxonomy" id="2508294"/>
    <lineage>
        <taxon>Bacteria</taxon>
        <taxon>Pseudomonadati</taxon>
        <taxon>Pseudomonadota</taxon>
        <taxon>Betaproteobacteria</taxon>
        <taxon>Burkholderiales</taxon>
        <taxon>Burkholderiaceae</taxon>
        <taxon>Pandoraea</taxon>
    </lineage>
</organism>
<name>A0A5E4REK0_9BURK</name>
<protein>
    <submittedName>
        <fullName evidence="1">Uncharacterized protein</fullName>
    </submittedName>
</protein>
<dbReference type="RefSeq" id="WP_150562026.1">
    <property type="nucleotide sequence ID" value="NZ_CABPSL010000001.1"/>
</dbReference>
<evidence type="ECO:0000313" key="1">
    <source>
        <dbReference type="EMBL" id="VVD61253.1"/>
    </source>
</evidence>
<sequence>MTTALDQCIGFSDTMNYDTTPPASSAPVFRYSTQPSQLVRFVDDIVRRCAVLPDLATLRARAVEWLAGDEPDLSAEAADLKAKTLAAYGHSFAKTYEGFTHGAPF</sequence>
<accession>A0A5E4REK0</accession>
<gene>
    <name evidence="1" type="ORF">PCE31106_00108</name>
</gene>
<proteinExistence type="predicted"/>
<evidence type="ECO:0000313" key="2">
    <source>
        <dbReference type="Proteomes" id="UP000384354"/>
    </source>
</evidence>
<dbReference type="EMBL" id="CABPSL010000001">
    <property type="protein sequence ID" value="VVD61253.1"/>
    <property type="molecule type" value="Genomic_DNA"/>
</dbReference>